<keyword evidence="1" id="KW-1133">Transmembrane helix</keyword>
<name>A0A1K1M5R6_9FLAO</name>
<feature type="transmembrane region" description="Helical" evidence="1">
    <location>
        <begin position="42"/>
        <end position="61"/>
    </location>
</feature>
<dbReference type="EMBL" id="FPIY01000001">
    <property type="protein sequence ID" value="SFW18464.1"/>
    <property type="molecule type" value="Genomic_DNA"/>
</dbReference>
<keyword evidence="1" id="KW-0472">Membrane</keyword>
<sequence>MSVNPKGKTTAIVSYLTGVGTLIAITMNMDDKHEFARFHIRQNFGLNLFFLGFALFISQWLNMYASMGLYISYIVLWTYGFIGMLNNKKQEIPFIGKASQKWFTFIN</sequence>
<proteinExistence type="predicted"/>
<feature type="transmembrane region" description="Helical" evidence="1">
    <location>
        <begin position="67"/>
        <end position="85"/>
    </location>
</feature>
<reference evidence="3" key="1">
    <citation type="submission" date="2016-11" db="EMBL/GenBank/DDBJ databases">
        <authorList>
            <person name="Varghese N."/>
            <person name="Submissions S."/>
        </authorList>
    </citation>
    <scope>NUCLEOTIDE SEQUENCE [LARGE SCALE GENOMIC DNA]</scope>
    <source>
        <strain evidence="3">DSM 24786</strain>
    </source>
</reference>
<feature type="transmembrane region" description="Helical" evidence="1">
    <location>
        <begin position="12"/>
        <end position="30"/>
    </location>
</feature>
<keyword evidence="1" id="KW-0812">Transmembrane</keyword>
<protein>
    <recommendedName>
        <fullName evidence="4">Chloroplast import component protein (Tic20)</fullName>
    </recommendedName>
</protein>
<dbReference type="Proteomes" id="UP000183257">
    <property type="component" value="Unassembled WGS sequence"/>
</dbReference>
<dbReference type="OrthoDB" id="6400719at2"/>
<dbReference type="AlphaFoldDB" id="A0A1K1M5R6"/>
<keyword evidence="3" id="KW-1185">Reference proteome</keyword>
<evidence type="ECO:0000313" key="2">
    <source>
        <dbReference type="EMBL" id="SFW18464.1"/>
    </source>
</evidence>
<organism evidence="2 3">
    <name type="scientific">Cellulophaga fucicola</name>
    <dbReference type="NCBI Taxonomy" id="76595"/>
    <lineage>
        <taxon>Bacteria</taxon>
        <taxon>Pseudomonadati</taxon>
        <taxon>Bacteroidota</taxon>
        <taxon>Flavobacteriia</taxon>
        <taxon>Flavobacteriales</taxon>
        <taxon>Flavobacteriaceae</taxon>
        <taxon>Cellulophaga</taxon>
    </lineage>
</organism>
<evidence type="ECO:0000256" key="1">
    <source>
        <dbReference type="SAM" id="Phobius"/>
    </source>
</evidence>
<dbReference type="STRING" id="76595.SAMN05660313_00345"/>
<accession>A0A1K1M5R6</accession>
<dbReference type="RefSeq" id="WP_072302024.1">
    <property type="nucleotide sequence ID" value="NZ_FPIY01000001.1"/>
</dbReference>
<evidence type="ECO:0000313" key="3">
    <source>
        <dbReference type="Proteomes" id="UP000183257"/>
    </source>
</evidence>
<gene>
    <name evidence="2" type="ORF">SAMN05660313_00345</name>
</gene>
<evidence type="ECO:0008006" key="4">
    <source>
        <dbReference type="Google" id="ProtNLM"/>
    </source>
</evidence>